<evidence type="ECO:0000256" key="3">
    <source>
        <dbReference type="ARBA" id="ARBA00022691"/>
    </source>
</evidence>
<evidence type="ECO:0000313" key="6">
    <source>
        <dbReference type="EMBL" id="PGH18282.1"/>
    </source>
</evidence>
<dbReference type="InterPro" id="IPR029063">
    <property type="entry name" value="SAM-dependent_MTases_sf"/>
</dbReference>
<accession>A0A2B7YBN5</accession>
<dbReference type="OrthoDB" id="1535081at2759"/>
<name>A0A2B7YBN5_9EURO</name>
<evidence type="ECO:0000313" key="7">
    <source>
        <dbReference type="Proteomes" id="UP000223968"/>
    </source>
</evidence>
<dbReference type="SUPFAM" id="SSF46785">
    <property type="entry name" value="Winged helix' DNA-binding domain"/>
    <property type="match status" value="1"/>
</dbReference>
<comment type="caution">
    <text evidence="6">The sequence shown here is derived from an EMBL/GenBank/DDBJ whole genome shotgun (WGS) entry which is preliminary data.</text>
</comment>
<keyword evidence="7" id="KW-1185">Reference proteome</keyword>
<evidence type="ECO:0000256" key="1">
    <source>
        <dbReference type="ARBA" id="ARBA00022603"/>
    </source>
</evidence>
<feature type="domain" description="O-methyltransferase C-terminal" evidence="5">
    <location>
        <begin position="219"/>
        <end position="359"/>
    </location>
</feature>
<dbReference type="Proteomes" id="UP000223968">
    <property type="component" value="Unassembled WGS sequence"/>
</dbReference>
<dbReference type="InterPro" id="IPR001077">
    <property type="entry name" value="COMT_C"/>
</dbReference>
<dbReference type="InterPro" id="IPR016461">
    <property type="entry name" value="COMT-like"/>
</dbReference>
<protein>
    <recommendedName>
        <fullName evidence="5">O-methyltransferase C-terminal domain-containing protein</fullName>
    </recommendedName>
</protein>
<dbReference type="SUPFAM" id="SSF53335">
    <property type="entry name" value="S-adenosyl-L-methionine-dependent methyltransferases"/>
    <property type="match status" value="1"/>
</dbReference>
<dbReference type="Gene3D" id="1.10.10.10">
    <property type="entry name" value="Winged helix-like DNA-binding domain superfamily/Winged helix DNA-binding domain"/>
    <property type="match status" value="1"/>
</dbReference>
<dbReference type="PROSITE" id="PS51683">
    <property type="entry name" value="SAM_OMT_II"/>
    <property type="match status" value="1"/>
</dbReference>
<dbReference type="PANTHER" id="PTHR43712">
    <property type="entry name" value="PUTATIVE (AFU_ORTHOLOGUE AFUA_4G14580)-RELATED"/>
    <property type="match status" value="1"/>
</dbReference>
<gene>
    <name evidence="6" type="ORF">AJ79_00621</name>
</gene>
<dbReference type="GO" id="GO:0032259">
    <property type="term" value="P:methylation"/>
    <property type="evidence" value="ECO:0007669"/>
    <property type="project" value="UniProtKB-KW"/>
</dbReference>
<dbReference type="PIRSF" id="PIRSF005739">
    <property type="entry name" value="O-mtase"/>
    <property type="match status" value="1"/>
</dbReference>
<dbReference type="Pfam" id="PF00891">
    <property type="entry name" value="Methyltransf_2"/>
    <property type="match status" value="1"/>
</dbReference>
<proteinExistence type="predicted"/>
<organism evidence="6 7">
    <name type="scientific">Helicocarpus griseus UAMH5409</name>
    <dbReference type="NCBI Taxonomy" id="1447875"/>
    <lineage>
        <taxon>Eukaryota</taxon>
        <taxon>Fungi</taxon>
        <taxon>Dikarya</taxon>
        <taxon>Ascomycota</taxon>
        <taxon>Pezizomycotina</taxon>
        <taxon>Eurotiomycetes</taxon>
        <taxon>Eurotiomycetidae</taxon>
        <taxon>Onygenales</taxon>
        <taxon>Ajellomycetaceae</taxon>
        <taxon>Helicocarpus</taxon>
    </lineage>
</organism>
<dbReference type="InterPro" id="IPR036388">
    <property type="entry name" value="WH-like_DNA-bd_sf"/>
</dbReference>
<reference evidence="6 7" key="1">
    <citation type="submission" date="2017-10" db="EMBL/GenBank/DDBJ databases">
        <title>Comparative genomics in systemic dimorphic fungi from Ajellomycetaceae.</title>
        <authorList>
            <person name="Munoz J.F."/>
            <person name="Mcewen J.G."/>
            <person name="Clay O.K."/>
            <person name="Cuomo C.A."/>
        </authorList>
    </citation>
    <scope>NUCLEOTIDE SEQUENCE [LARGE SCALE GENOMIC DNA]</scope>
    <source>
        <strain evidence="6 7">UAMH5409</strain>
    </source>
</reference>
<keyword evidence="2" id="KW-0808">Transferase</keyword>
<evidence type="ECO:0000256" key="2">
    <source>
        <dbReference type="ARBA" id="ARBA00022679"/>
    </source>
</evidence>
<keyword evidence="3" id="KW-0949">S-adenosyl-L-methionine</keyword>
<dbReference type="AlphaFoldDB" id="A0A2B7YBN5"/>
<evidence type="ECO:0000259" key="5">
    <source>
        <dbReference type="Pfam" id="PF00891"/>
    </source>
</evidence>
<dbReference type="Gene3D" id="3.40.50.150">
    <property type="entry name" value="Vaccinia Virus protein VP39"/>
    <property type="match status" value="1"/>
</dbReference>
<dbReference type="STRING" id="1447875.A0A2B7YBN5"/>
<dbReference type="InterPro" id="IPR036390">
    <property type="entry name" value="WH_DNA-bd_sf"/>
</dbReference>
<dbReference type="PANTHER" id="PTHR43712:SF1">
    <property type="entry name" value="HYPOTHETICAL O-METHYLTRANSFERASE (EUROFUNG)-RELATED"/>
    <property type="match status" value="1"/>
</dbReference>
<evidence type="ECO:0000256" key="4">
    <source>
        <dbReference type="PIRSR" id="PIRSR005739-1"/>
    </source>
</evidence>
<sequence length="380" mass="42155">MSSPSVSHILDSIAAAGTAHRNGEAGSRETLIDLGLQLVSSLEIPSEFIQRTMWAEPARSAHCRLALDRQIFQHLRDAGDAGISAVSLAEKTGLDVPLLQRVLRHLVAMYMVSYTDGKFHATALSNGLAKENYQQSIAFCYDVSRPSFNNLPEYLKQTGYKNPLNPTDGAFQAAHKSKLPFFDWLVANPPHLSEFDSFMSAYRAGKANWYDPNFYPVAERLIGAFDPSNSDVLLVDVGGGRGHDLLEYSARHPSSPGRLILQDREPVIASVQGKENMPFEAMAHDFYTPQPIKAARAYLLHSILHDWDDNDGVLLNEIVLSEEHPTLAATSMDMMMLAHLGVRERTEADWRAILARAGLKVVYIYSYPGVEESLIEAELE</sequence>
<keyword evidence="1" id="KW-0489">Methyltransferase</keyword>
<dbReference type="EMBL" id="PDNB01000005">
    <property type="protein sequence ID" value="PGH18282.1"/>
    <property type="molecule type" value="Genomic_DNA"/>
</dbReference>
<dbReference type="GO" id="GO:0008171">
    <property type="term" value="F:O-methyltransferase activity"/>
    <property type="evidence" value="ECO:0007669"/>
    <property type="project" value="InterPro"/>
</dbReference>
<feature type="active site" description="Proton acceptor" evidence="4">
    <location>
        <position position="305"/>
    </location>
</feature>